<proteinExistence type="predicted"/>
<gene>
    <name evidence="1" type="ORF">TNCT_36721</name>
</gene>
<comment type="caution">
    <text evidence="1">The sequence shown here is derived from an EMBL/GenBank/DDBJ whole genome shotgun (WGS) entry which is preliminary data.</text>
</comment>
<protein>
    <submittedName>
        <fullName evidence="1">Uncharacterized protein</fullName>
    </submittedName>
</protein>
<dbReference type="AlphaFoldDB" id="A0A8X6KZ16"/>
<evidence type="ECO:0000313" key="1">
    <source>
        <dbReference type="EMBL" id="GFQ89401.1"/>
    </source>
</evidence>
<dbReference type="Proteomes" id="UP000887116">
    <property type="component" value="Unassembled WGS sequence"/>
</dbReference>
<organism evidence="1 2">
    <name type="scientific">Trichonephila clavata</name>
    <name type="common">Joro spider</name>
    <name type="synonym">Nephila clavata</name>
    <dbReference type="NCBI Taxonomy" id="2740835"/>
    <lineage>
        <taxon>Eukaryota</taxon>
        <taxon>Metazoa</taxon>
        <taxon>Ecdysozoa</taxon>
        <taxon>Arthropoda</taxon>
        <taxon>Chelicerata</taxon>
        <taxon>Arachnida</taxon>
        <taxon>Araneae</taxon>
        <taxon>Araneomorphae</taxon>
        <taxon>Entelegynae</taxon>
        <taxon>Araneoidea</taxon>
        <taxon>Nephilidae</taxon>
        <taxon>Trichonephila</taxon>
    </lineage>
</organism>
<dbReference type="EMBL" id="BMAO01023555">
    <property type="protein sequence ID" value="GFQ89401.1"/>
    <property type="molecule type" value="Genomic_DNA"/>
</dbReference>
<reference evidence="1" key="1">
    <citation type="submission" date="2020-07" db="EMBL/GenBank/DDBJ databases">
        <title>Multicomponent nature underlies the extraordinary mechanical properties of spider dragline silk.</title>
        <authorList>
            <person name="Kono N."/>
            <person name="Nakamura H."/>
            <person name="Mori M."/>
            <person name="Yoshida Y."/>
            <person name="Ohtoshi R."/>
            <person name="Malay A.D."/>
            <person name="Moran D.A.P."/>
            <person name="Tomita M."/>
            <person name="Numata K."/>
            <person name="Arakawa K."/>
        </authorList>
    </citation>
    <scope>NUCLEOTIDE SEQUENCE</scope>
</reference>
<keyword evidence="2" id="KW-1185">Reference proteome</keyword>
<name>A0A8X6KZ16_TRICU</name>
<accession>A0A8X6KZ16</accession>
<feature type="non-terminal residue" evidence="1">
    <location>
        <position position="1"/>
    </location>
</feature>
<evidence type="ECO:0000313" key="2">
    <source>
        <dbReference type="Proteomes" id="UP000887116"/>
    </source>
</evidence>
<sequence length="53" mass="6033">SPPRRGAMDWEDVPFLPEVSALFIPPRPQRKMRSLISVQVSEPLLFQRTASPT</sequence>